<proteinExistence type="predicted"/>
<dbReference type="Proteomes" id="UP000827892">
    <property type="component" value="Chromosome II"/>
</dbReference>
<evidence type="ECO:0000259" key="6">
    <source>
        <dbReference type="PROSITE" id="PS50262"/>
    </source>
</evidence>
<feature type="domain" description="G-protein coupled receptors family 1 profile" evidence="6">
    <location>
        <begin position="46"/>
        <end position="315"/>
    </location>
</feature>
<dbReference type="InterPro" id="IPR017452">
    <property type="entry name" value="GPCR_Rhodpsn_7TM"/>
</dbReference>
<evidence type="ECO:0000256" key="3">
    <source>
        <dbReference type="ARBA" id="ARBA00022989"/>
    </source>
</evidence>
<evidence type="ECO:0000313" key="7">
    <source>
        <dbReference type="EMBL" id="ULU03838.1"/>
    </source>
</evidence>
<gene>
    <name evidence="7" type="ORF">L3Y34_016953</name>
</gene>
<keyword evidence="3 5" id="KW-1133">Transmembrane helix</keyword>
<organism evidence="7 8">
    <name type="scientific">Caenorhabditis briggsae</name>
    <dbReference type="NCBI Taxonomy" id="6238"/>
    <lineage>
        <taxon>Eukaryota</taxon>
        <taxon>Metazoa</taxon>
        <taxon>Ecdysozoa</taxon>
        <taxon>Nematoda</taxon>
        <taxon>Chromadorea</taxon>
        <taxon>Rhabditida</taxon>
        <taxon>Rhabditina</taxon>
        <taxon>Rhabditomorpha</taxon>
        <taxon>Rhabditoidea</taxon>
        <taxon>Rhabditidae</taxon>
        <taxon>Peloderinae</taxon>
        <taxon>Caenorhabditis</taxon>
    </lineage>
</organism>
<comment type="subcellular location">
    <subcellularLocation>
        <location evidence="1">Membrane</location>
        <topology evidence="1">Multi-pass membrane protein</topology>
    </subcellularLocation>
</comment>
<sequence>MSTVPQNRPEYNRFTTGNFSLDEMVTTPNFIIFIFELFLCFIAFFINLMFITIISNTTTLHKNLRILLISNCVADAIYAISRYMILVPLIVSYLFNIEITTITYCWLAKSLHHWVLGASGLSFFVLVMERSLASFLYQSYETQSCYQSGFILTGFQWSYGLLIVVANQLDLMGTPRIYPRLPCQIEYSTARAIGVFVAAGFCLNIVAVLTFRKMVKFNRTLFRQRSFKLTSLTEIYQISENVKSISLLVPVIVVMIISNIVSTLTISVNVIVYIFVRETPESQRISVMTLVTGRGNEISQIYDICAVLCKIAFCWAIRSHPDLHKKWKSLFGNSKIGPKADRPNLDVMGLDGKKLTFTVIEETQHHFDSLAEIWK</sequence>
<dbReference type="PROSITE" id="PS50262">
    <property type="entry name" value="G_PROTEIN_RECEP_F1_2"/>
    <property type="match status" value="1"/>
</dbReference>
<keyword evidence="2 5" id="KW-0812">Transmembrane</keyword>
<dbReference type="PANTHER" id="PTHR47521:SF8">
    <property type="entry name" value="G-PROTEIN COUPLED RECEPTOR F27E5.5-RELATED"/>
    <property type="match status" value="1"/>
</dbReference>
<feature type="transmembrane region" description="Helical" evidence="5">
    <location>
        <begin position="111"/>
        <end position="128"/>
    </location>
</feature>
<dbReference type="GO" id="GO:0016020">
    <property type="term" value="C:membrane"/>
    <property type="evidence" value="ECO:0007669"/>
    <property type="project" value="UniProtKB-SubCell"/>
</dbReference>
<dbReference type="SUPFAM" id="SSF81321">
    <property type="entry name" value="Family A G protein-coupled receptor-like"/>
    <property type="match status" value="1"/>
</dbReference>
<dbReference type="Pfam" id="PF10292">
    <property type="entry name" value="7TM_GPCR_Srab"/>
    <property type="match status" value="1"/>
</dbReference>
<feature type="transmembrane region" description="Helical" evidence="5">
    <location>
        <begin position="189"/>
        <end position="211"/>
    </location>
</feature>
<dbReference type="Gene3D" id="1.20.1070.10">
    <property type="entry name" value="Rhodopsin 7-helix transmembrane proteins"/>
    <property type="match status" value="1"/>
</dbReference>
<name>A0AAE9DG76_CAEBR</name>
<evidence type="ECO:0000256" key="5">
    <source>
        <dbReference type="SAM" id="Phobius"/>
    </source>
</evidence>
<accession>A0AAE9DG76</accession>
<feature type="transmembrane region" description="Helical" evidence="5">
    <location>
        <begin position="30"/>
        <end position="54"/>
    </location>
</feature>
<keyword evidence="4 5" id="KW-0472">Membrane</keyword>
<dbReference type="PANTHER" id="PTHR47521">
    <property type="entry name" value="SERPENTINE RECEPTOR, CLASS E (EPSILON)-RELATED"/>
    <property type="match status" value="1"/>
</dbReference>
<evidence type="ECO:0000313" key="8">
    <source>
        <dbReference type="Proteomes" id="UP000827892"/>
    </source>
</evidence>
<dbReference type="EMBL" id="CP090892">
    <property type="protein sequence ID" value="ULU03838.1"/>
    <property type="molecule type" value="Genomic_DNA"/>
</dbReference>
<evidence type="ECO:0000256" key="4">
    <source>
        <dbReference type="ARBA" id="ARBA00023136"/>
    </source>
</evidence>
<feature type="transmembrane region" description="Helical" evidence="5">
    <location>
        <begin position="149"/>
        <end position="169"/>
    </location>
</feature>
<dbReference type="InterPro" id="IPR019408">
    <property type="entry name" value="7TM_GPCR_serpentine_rcpt_Srab"/>
</dbReference>
<evidence type="ECO:0000256" key="2">
    <source>
        <dbReference type="ARBA" id="ARBA00022692"/>
    </source>
</evidence>
<dbReference type="AlphaFoldDB" id="A0AAE9DG76"/>
<dbReference type="InterPro" id="IPR052860">
    <property type="entry name" value="NRL-GPCR1"/>
</dbReference>
<reference evidence="7 8" key="1">
    <citation type="submission" date="2022-05" db="EMBL/GenBank/DDBJ databases">
        <title>Chromosome-level reference genomes for two strains of Caenorhabditis briggsae: an improved platform for comparative genomics.</title>
        <authorList>
            <person name="Stevens L."/>
            <person name="Andersen E.C."/>
        </authorList>
    </citation>
    <scope>NUCLEOTIDE SEQUENCE [LARGE SCALE GENOMIC DNA]</scope>
    <source>
        <strain evidence="7">QX1410_ONT</strain>
        <tissue evidence="7">Whole-organism</tissue>
    </source>
</reference>
<protein>
    <recommendedName>
        <fullName evidence="6">G-protein coupled receptors family 1 profile domain-containing protein</fullName>
    </recommendedName>
</protein>
<feature type="transmembrane region" description="Helical" evidence="5">
    <location>
        <begin position="247"/>
        <end position="276"/>
    </location>
</feature>
<evidence type="ECO:0000256" key="1">
    <source>
        <dbReference type="ARBA" id="ARBA00004141"/>
    </source>
</evidence>